<evidence type="ECO:0000256" key="14">
    <source>
        <dbReference type="ARBA" id="ARBA00022833"/>
    </source>
</evidence>
<comment type="caution">
    <text evidence="29">The sequence shown here is derived from an EMBL/GenBank/DDBJ whole genome shotgun (WGS) entry which is preliminary data.</text>
</comment>
<dbReference type="InterPro" id="IPR036594">
    <property type="entry name" value="Meth_synthase_dom"/>
</dbReference>
<dbReference type="GO" id="GO:0032259">
    <property type="term" value="P:methylation"/>
    <property type="evidence" value="ECO:0007669"/>
    <property type="project" value="UniProtKB-KW"/>
</dbReference>
<dbReference type="InterPro" id="IPR003759">
    <property type="entry name" value="Cbl-bd_cap"/>
</dbReference>
<evidence type="ECO:0000259" key="25">
    <source>
        <dbReference type="PROSITE" id="PS50972"/>
    </source>
</evidence>
<feature type="binding site" evidence="20">
    <location>
        <position position="452"/>
    </location>
    <ligand>
        <name>Zn(2+)</name>
        <dbReference type="ChEBI" id="CHEBI:29105"/>
    </ligand>
</feature>
<dbReference type="Pfam" id="PF02574">
    <property type="entry name" value="S-methyl_trans"/>
    <property type="match status" value="1"/>
</dbReference>
<dbReference type="InterPro" id="IPR000433">
    <property type="entry name" value="Znf_ZZ"/>
</dbReference>
<dbReference type="Gene3D" id="3.10.196.10">
    <property type="entry name" value="Vitamin B12-dependent methionine synthase, activation domain"/>
    <property type="match status" value="1"/>
</dbReference>
<keyword evidence="11 20" id="KW-0479">Metal-binding</keyword>
<dbReference type="EC" id="2.1.1.13" evidence="5"/>
<dbReference type="InterPro" id="IPR011005">
    <property type="entry name" value="Dihydropteroate_synth-like_sf"/>
</dbReference>
<dbReference type="PROSITE" id="PS50135">
    <property type="entry name" value="ZF_ZZ_2"/>
    <property type="match status" value="2"/>
</dbReference>
<dbReference type="OrthoDB" id="261426at2759"/>
<dbReference type="InterPro" id="IPR013783">
    <property type="entry name" value="Ig-like_fold"/>
</dbReference>
<dbReference type="GO" id="GO:0005829">
    <property type="term" value="C:cytosol"/>
    <property type="evidence" value="ECO:0007669"/>
    <property type="project" value="TreeGrafter"/>
</dbReference>
<keyword evidence="14 20" id="KW-0862">Zinc</keyword>
<sequence length="2157" mass="239091">MSNNYNGQRLVGFNWQFPQNFAEAKDYIFEFGCFCYTETNQAFQIFWALISTTITIISAKTPTELVRDITNKALEVSNKAMDYAVNQGVVENVASYLMGKEKNTDDSTELPIKDSGTNDTREVTSTTDNTITSGERSALVDEISDLNAYLQEQLTKRIMFLDGAMGTVIQLLKLSEEDFRGDLFKDHSHDLKGNNDILVLTQPEIIKKIHIEYLEAGADFVETNTFCSTSISQADYFCEKYAYELNKEAAKLAKEACIEVTIRDPGRPRFVCGAIGPTNRTCSISPSVENPAYRNVTFDELVEAYSEQIRGLLDGGADILLVETIFDTLNAKAVLYAIDLLFEGGYKKIPIFVSGTIVDQSGRTLSGQTGEAFVTSINHSHPLAIGLNCALGAEQMKPFVQNISKFTSSFVICYPNAGLPNTFGEYDETPEMMSKAVADFAMDGLVNILGGCCGTTPGHLKAIVEACSKYKPRVPPSDIKLDNMIISGLEVLKINKETNFVNIGERCNVAGSRKFARHILKGEYEEAMAIARSQVENGAQIVDVNMDEGMLDGKAAMTKFLNLIASDPDVARVPIMVDSSNFEVILAGLKCAQGKCIVNSISLKEGPEDFIKKAKIIRRFGAAVVVMAFDETGQADVKDRKVEICTRSYKILTEIVGFNPNDIIFDPNILTICTGMEEHNNYGVEFIEATREIKRTLSGAKVSGGVSNLSFSFRGMDKIREAMHSVFLYHAIQAGLDMGIVNAGFLTIYDDIPKDLLELCENALWNRDPDGITKHIIEDTEEARKNYSRPLEVIEGPLMSGMSIVGDLFGKGKMFLPQVIKSARVMKKAVAHLIPFMEEERMANLAKTGGEDSGPAHAGVVVLATVKGDVHDIGKNIVGVVLGCNNYKVIDLGVMTPCEKIIATALEEKADIIGLSGLITPSLDEMITVAREMEKRNLNIPLLIGGATTSKAHTAVKISPQYNKPTIHVLDASKSVVVVSNLLDEKSKEDFWEDIAEEYQEIREDHFASLKDRKYLPLQAAREKGFKIDWAKQSLPVKPSFIGKRVFTKYDLRRISEYIDWNPFFQVWQLRGRYPNRGFPKIFNDEHVGPEAKKVYDEALAFVKKIIDEDLFVAKGIVGIYPANSVDDDIQVYEDESRRKVASTFFGLRQQAEKEPKEPYFCLSDFIAPRASGIPDYLGLFAVGIFGAEELVKKFEDEHDDYNIIMTKAIADRFAEGFAECLHESIRKELWGYSPNENLKLGDMLSVKYQGIRPAPAYPSQPDHREKSTMWNLMKIHEETGIELTDNLAMLPAASVSALAFANSESQYFAVGKIEKDQVLNYTERIGKDLEDTEKWLRPNLNYDEDGDAISIDSDSCLQEAIDHAALNLDKKNVRVVIRLSLEKIDTIVSKHQEKELPNNLNGNSNEDDNNVTENSDSSTSEFGTNNEYANPEEYPFERVLNIGIKHLQDTVQTFVTQLSSTIERDLSYKNLNVSQPNQSNNVDTNLSSDTRQIPNSSEPVVHHGVLCDCCQNTIRGMRWKCTTCKNYDVCQVCKSKPSTLHTHPNNHAFRPIPYPRTSNVSTHSENAHSATCDYCESVIFGIRHKCINCPDFDLCSYCISLAPNQHPDHTFMSIHKPGDPEIKIPDAAFHPGIKCDGCHKAINGVRFKCGNCPDFDLCGNCEASPLNKHDLDHVFIKLKRPVPSPLSSTEALLPLFYSRADIKGGCKSKAECRKNSSKEIESITNNDLVESTPNLSSQSTVQKQPISIVKGPSGEPVISRAPIELYEELRETSISESAPLPEISSKPSPSISNINASHNDFFPSLLLKKTEPAAQDSNNALKVSMLNSCFIEDVNIPDGTVLVPQAQFLKIWKMSNNGGVTWPESTVLQFVGGQRMFNDSLVKNGEEGTAPYIPVGAVEVGKTLDISADLQAPSEPGKYVSFWRLTDKDGNRFGHRVWCDIDVEAVDQSTNMSASSMIFPVLNYDQQSVSAKSNDTSVPLSSIPATLVSSEILRLENDDNSLFRDPVSLGSSLSELRKLEIENQSDHYDSDDSDDNSSIASSADSSQDFIVVEKDSDDDMQTQRGRSVQPYNLNLNSDEEVINDTQSEGKLLAENVQSSSVPSSAEVENIVVTSQPGDIGESKLNKEFSENLKYKQTLATLAEMGFDDEEEMIKLV</sequence>
<dbReference type="FunFam" id="3.30.60.90:FF:000007">
    <property type="entry name" value="Next to BRCA1 gene 1 protein"/>
    <property type="match status" value="1"/>
</dbReference>
<dbReference type="InterPro" id="IPR050554">
    <property type="entry name" value="Met_Synthase/Corrinoid"/>
</dbReference>
<dbReference type="Proteomes" id="UP000789570">
    <property type="component" value="Unassembled WGS sequence"/>
</dbReference>
<dbReference type="SMART" id="SM01018">
    <property type="entry name" value="B12-binding_2"/>
    <property type="match status" value="1"/>
</dbReference>
<dbReference type="PROSITE" id="PS50972">
    <property type="entry name" value="PTERIN_BINDING"/>
    <property type="match status" value="1"/>
</dbReference>
<proteinExistence type="inferred from homology"/>
<dbReference type="PANTHER" id="PTHR45833:SF1">
    <property type="entry name" value="METHIONINE SYNTHASE"/>
    <property type="match status" value="1"/>
</dbReference>
<feature type="region of interest" description="Disordered" evidence="22">
    <location>
        <begin position="1396"/>
        <end position="1430"/>
    </location>
</feature>
<dbReference type="Pfam" id="PF02965">
    <property type="entry name" value="Met_synt_B12"/>
    <property type="match status" value="1"/>
</dbReference>
<dbReference type="PROSITE" id="PS50974">
    <property type="entry name" value="ADOMET_ACTIVATION"/>
    <property type="match status" value="1"/>
</dbReference>
<accession>A0A9N9BZH2</accession>
<dbReference type="CDD" id="cd14947">
    <property type="entry name" value="NBR1_like"/>
    <property type="match status" value="1"/>
</dbReference>
<dbReference type="PANTHER" id="PTHR45833">
    <property type="entry name" value="METHIONINE SYNTHASE"/>
    <property type="match status" value="1"/>
</dbReference>
<dbReference type="InterPro" id="IPR006158">
    <property type="entry name" value="Cobalamin-bd"/>
</dbReference>
<dbReference type="InterPro" id="IPR043145">
    <property type="entry name" value="Znf_ZZ_sf"/>
</dbReference>
<dbReference type="GO" id="GO:0031419">
    <property type="term" value="F:cobalamin binding"/>
    <property type="evidence" value="ECO:0007669"/>
    <property type="project" value="UniProtKB-KW"/>
</dbReference>
<dbReference type="Gene3D" id="3.20.20.20">
    <property type="entry name" value="Dihydropteroate synthase-like"/>
    <property type="match status" value="1"/>
</dbReference>
<dbReference type="SUPFAM" id="SSF56507">
    <property type="entry name" value="Methionine synthase activation domain-like"/>
    <property type="match status" value="1"/>
</dbReference>
<protein>
    <recommendedName>
        <fullName evidence="5">methionine synthase</fullName>
        <ecNumber evidence="5">2.1.1.13</ecNumber>
    </recommendedName>
    <alternativeName>
        <fullName evidence="18">5-methyltetrahydrofolate--homocysteine methyltransferase</fullName>
    </alternativeName>
    <alternativeName>
        <fullName evidence="17">Vitamin-B12 dependent methionine synthase</fullName>
    </alternativeName>
</protein>
<evidence type="ECO:0000256" key="20">
    <source>
        <dbReference type="PROSITE-ProRule" id="PRU00333"/>
    </source>
</evidence>
<feature type="binding site" evidence="20">
    <location>
        <position position="389"/>
    </location>
    <ligand>
        <name>Zn(2+)</name>
        <dbReference type="ChEBI" id="CHEBI:29105"/>
    </ligand>
</feature>
<reference evidence="29" key="1">
    <citation type="submission" date="2021-06" db="EMBL/GenBank/DDBJ databases">
        <authorList>
            <person name="Kallberg Y."/>
            <person name="Tangrot J."/>
            <person name="Rosling A."/>
        </authorList>
    </citation>
    <scope>NUCLEOTIDE SEQUENCE</scope>
    <source>
        <strain evidence="29">UK204</strain>
    </source>
</reference>
<evidence type="ECO:0000256" key="9">
    <source>
        <dbReference type="ARBA" id="ARBA00022679"/>
    </source>
</evidence>
<dbReference type="Gene3D" id="3.30.60.90">
    <property type="match status" value="3"/>
</dbReference>
<evidence type="ECO:0000259" key="23">
    <source>
        <dbReference type="PROSITE" id="PS50135"/>
    </source>
</evidence>
<evidence type="ECO:0000256" key="4">
    <source>
        <dbReference type="ARBA" id="ARBA00010398"/>
    </source>
</evidence>
<dbReference type="SUPFAM" id="SSF57850">
    <property type="entry name" value="RING/U-box"/>
    <property type="match status" value="3"/>
</dbReference>
<dbReference type="EMBL" id="CAJVPQ010002098">
    <property type="protein sequence ID" value="CAG8583411.1"/>
    <property type="molecule type" value="Genomic_DNA"/>
</dbReference>
<dbReference type="CDD" id="cd02340">
    <property type="entry name" value="ZZ_NBR1_like"/>
    <property type="match status" value="2"/>
</dbReference>
<evidence type="ECO:0000259" key="27">
    <source>
        <dbReference type="PROSITE" id="PS51332"/>
    </source>
</evidence>
<evidence type="ECO:0000256" key="12">
    <source>
        <dbReference type="ARBA" id="ARBA00022737"/>
    </source>
</evidence>
<evidence type="ECO:0000256" key="16">
    <source>
        <dbReference type="ARBA" id="ARBA00023285"/>
    </source>
</evidence>
<keyword evidence="10" id="KW-0949">S-adenosyl-L-methionine</keyword>
<dbReference type="FunFam" id="3.20.20.330:FF:000001">
    <property type="entry name" value="Methionine synthase"/>
    <property type="match status" value="1"/>
</dbReference>
<dbReference type="GO" id="GO:0008270">
    <property type="term" value="F:zinc ion binding"/>
    <property type="evidence" value="ECO:0007669"/>
    <property type="project" value="UniProtKB-KW"/>
</dbReference>
<evidence type="ECO:0000256" key="7">
    <source>
        <dbReference type="ARBA" id="ARBA00022605"/>
    </source>
</evidence>
<dbReference type="CDD" id="cd00740">
    <property type="entry name" value="MeTr"/>
    <property type="match status" value="1"/>
</dbReference>
<evidence type="ECO:0000313" key="29">
    <source>
        <dbReference type="EMBL" id="CAG8583411.1"/>
    </source>
</evidence>
<dbReference type="GO" id="GO:0008705">
    <property type="term" value="F:methionine synthase activity"/>
    <property type="evidence" value="ECO:0007669"/>
    <property type="project" value="UniProtKB-EC"/>
</dbReference>
<feature type="domain" description="ZZ-type" evidence="23">
    <location>
        <begin position="1503"/>
        <end position="1558"/>
    </location>
</feature>
<dbReference type="InterPro" id="IPR032350">
    <property type="entry name" value="Nbr1_FW"/>
</dbReference>
<dbReference type="PROSITE" id="PS50970">
    <property type="entry name" value="HCY"/>
    <property type="match status" value="1"/>
</dbReference>
<dbReference type="Gene3D" id="2.60.40.10">
    <property type="entry name" value="Immunoglobulins"/>
    <property type="match status" value="1"/>
</dbReference>
<dbReference type="CDD" id="cd02249">
    <property type="entry name" value="ZZ"/>
    <property type="match status" value="1"/>
</dbReference>
<dbReference type="InterPro" id="IPR037010">
    <property type="entry name" value="VitB12-dep_Met_synth_activ_sf"/>
</dbReference>
<keyword evidence="8" id="KW-0846">Cobalamin</keyword>
<feature type="domain" description="B12-binding N-terminal" evidence="28">
    <location>
        <begin position="751"/>
        <end position="845"/>
    </location>
</feature>
<feature type="non-terminal residue" evidence="29">
    <location>
        <position position="2157"/>
    </location>
</feature>
<dbReference type="InterPro" id="IPR033706">
    <property type="entry name" value="Met_synthase_B12-bd"/>
</dbReference>
<keyword evidence="12" id="KW-0677">Repeat</keyword>
<evidence type="ECO:0000256" key="10">
    <source>
        <dbReference type="ARBA" id="ARBA00022691"/>
    </source>
</evidence>
<dbReference type="Pfam" id="PF00569">
    <property type="entry name" value="ZZ"/>
    <property type="match status" value="3"/>
</dbReference>
<dbReference type="InterPro" id="IPR036589">
    <property type="entry name" value="HCY_dom_sf"/>
</dbReference>
<feature type="region of interest" description="Disordered" evidence="22">
    <location>
        <begin position="2025"/>
        <end position="2049"/>
    </location>
</feature>
<keyword evidence="16" id="KW-0170">Cobalt</keyword>
<evidence type="ECO:0000256" key="18">
    <source>
        <dbReference type="ARBA" id="ARBA00031040"/>
    </source>
</evidence>
<feature type="region of interest" description="Disordered" evidence="22">
    <location>
        <begin position="102"/>
        <end position="130"/>
    </location>
</feature>
<evidence type="ECO:0000259" key="26">
    <source>
        <dbReference type="PROSITE" id="PS50974"/>
    </source>
</evidence>
<evidence type="ECO:0000313" key="30">
    <source>
        <dbReference type="Proteomes" id="UP000789570"/>
    </source>
</evidence>
<evidence type="ECO:0000256" key="3">
    <source>
        <dbReference type="ARBA" id="ARBA00005178"/>
    </source>
</evidence>
<feature type="domain" description="Pterin-binding" evidence="25">
    <location>
        <begin position="500"/>
        <end position="761"/>
    </location>
</feature>
<feature type="domain" description="B12-binding" evidence="27">
    <location>
        <begin position="858"/>
        <end position="993"/>
    </location>
</feature>
<evidence type="ECO:0000256" key="17">
    <source>
        <dbReference type="ARBA" id="ARBA00030163"/>
    </source>
</evidence>
<feature type="compositionally biased region" description="Low complexity" evidence="22">
    <location>
        <begin position="2037"/>
        <end position="2049"/>
    </location>
</feature>
<dbReference type="SMART" id="SM00291">
    <property type="entry name" value="ZnF_ZZ"/>
    <property type="match status" value="3"/>
</dbReference>
<feature type="domain" description="AdoMet activation" evidence="26">
    <location>
        <begin position="1009"/>
        <end position="1346"/>
    </location>
</feature>
<dbReference type="GO" id="GO:0050667">
    <property type="term" value="P:homocysteine metabolic process"/>
    <property type="evidence" value="ECO:0007669"/>
    <property type="project" value="TreeGrafter"/>
</dbReference>
<feature type="region of interest" description="Disordered" evidence="22">
    <location>
        <begin position="1472"/>
        <end position="1491"/>
    </location>
</feature>
<dbReference type="InterPro" id="IPR000489">
    <property type="entry name" value="Pterin-binding_dom"/>
</dbReference>
<dbReference type="PROSITE" id="PS01357">
    <property type="entry name" value="ZF_ZZ_1"/>
    <property type="match status" value="2"/>
</dbReference>
<dbReference type="FunFam" id="3.20.20.20:FF:000002">
    <property type="entry name" value="Methionine synthase"/>
    <property type="match status" value="1"/>
</dbReference>
<keyword evidence="9 21" id="KW-0808">Transferase</keyword>
<comment type="similarity">
    <text evidence="4">Belongs to the vitamin-B12 dependent methionine synthase family.</text>
</comment>
<evidence type="ECO:0000259" key="28">
    <source>
        <dbReference type="PROSITE" id="PS51337"/>
    </source>
</evidence>
<evidence type="ECO:0000256" key="6">
    <source>
        <dbReference type="ARBA" id="ARBA00022603"/>
    </source>
</evidence>
<dbReference type="FunFam" id="3.40.50.280:FF:000001">
    <property type="entry name" value="Methionine synthase"/>
    <property type="match status" value="1"/>
</dbReference>
<dbReference type="Pfam" id="PF02310">
    <property type="entry name" value="B12-binding"/>
    <property type="match status" value="1"/>
</dbReference>
<dbReference type="InterPro" id="IPR003726">
    <property type="entry name" value="HCY_dom"/>
</dbReference>
<dbReference type="CDD" id="cd02069">
    <property type="entry name" value="methionine_synthase_B12_BD"/>
    <property type="match status" value="1"/>
</dbReference>
<comment type="pathway">
    <text evidence="3">Amino-acid biosynthesis; L-methionine biosynthesis via de novo pathway; L-methionine from L-homocysteine (MetH route): step 1/1.</text>
</comment>
<feature type="compositionally biased region" description="Polar residues" evidence="22">
    <location>
        <begin position="115"/>
        <end position="130"/>
    </location>
</feature>
<evidence type="ECO:0000256" key="5">
    <source>
        <dbReference type="ARBA" id="ARBA00012032"/>
    </source>
</evidence>
<feature type="domain" description="ZZ-type" evidence="23">
    <location>
        <begin position="1631"/>
        <end position="1684"/>
    </location>
</feature>
<dbReference type="Pfam" id="PF02607">
    <property type="entry name" value="B12-binding_2"/>
    <property type="match status" value="1"/>
</dbReference>
<dbReference type="Gene3D" id="3.20.20.330">
    <property type="entry name" value="Homocysteine-binding-like domain"/>
    <property type="match status" value="1"/>
</dbReference>
<dbReference type="Gene3D" id="3.40.50.280">
    <property type="entry name" value="Cobalamin-binding domain"/>
    <property type="match status" value="1"/>
</dbReference>
<keyword evidence="13 19" id="KW-0863">Zinc-finger</keyword>
<dbReference type="Gene3D" id="1.10.288.10">
    <property type="entry name" value="Cobalamin-dependent Methionine Synthase, domain 2"/>
    <property type="match status" value="1"/>
</dbReference>
<dbReference type="GO" id="GO:0046653">
    <property type="term" value="P:tetrahydrofolate metabolic process"/>
    <property type="evidence" value="ECO:0007669"/>
    <property type="project" value="TreeGrafter"/>
</dbReference>
<dbReference type="FunFam" id="1.10.1240.10:FF:000001">
    <property type="entry name" value="Methionine synthase"/>
    <property type="match status" value="1"/>
</dbReference>
<feature type="compositionally biased region" description="Polar residues" evidence="22">
    <location>
        <begin position="1412"/>
        <end position="1429"/>
    </location>
</feature>
<dbReference type="Pfam" id="PF00809">
    <property type="entry name" value="Pterin_bind"/>
    <property type="match status" value="1"/>
</dbReference>
<dbReference type="SUPFAM" id="SSF51717">
    <property type="entry name" value="Dihydropteroate synthetase-like"/>
    <property type="match status" value="1"/>
</dbReference>
<evidence type="ECO:0000256" key="21">
    <source>
        <dbReference type="PROSITE-ProRule" id="PRU00346"/>
    </source>
</evidence>
<evidence type="ECO:0000256" key="19">
    <source>
        <dbReference type="PROSITE-ProRule" id="PRU00228"/>
    </source>
</evidence>
<dbReference type="SUPFAM" id="SSF82282">
    <property type="entry name" value="Homocysteine S-methyltransferase"/>
    <property type="match status" value="1"/>
</dbReference>
<feature type="binding site" evidence="20">
    <location>
        <position position="453"/>
    </location>
    <ligand>
        <name>Zn(2+)</name>
        <dbReference type="ChEBI" id="CHEBI:29105"/>
    </ligand>
</feature>
<keyword evidence="7" id="KW-0028">Amino-acid biosynthesis</keyword>
<dbReference type="PROSITE" id="PS51332">
    <property type="entry name" value="B12_BINDING"/>
    <property type="match status" value="1"/>
</dbReference>
<evidence type="ECO:0000256" key="2">
    <source>
        <dbReference type="ARBA" id="ARBA00001956"/>
    </source>
</evidence>
<dbReference type="GO" id="GO:0070013">
    <property type="term" value="C:intracellular organelle lumen"/>
    <property type="evidence" value="ECO:0007669"/>
    <property type="project" value="UniProtKB-ARBA"/>
</dbReference>
<keyword evidence="15" id="KW-0486">Methionine biosynthesis</keyword>
<dbReference type="InterPro" id="IPR036724">
    <property type="entry name" value="Cobalamin-bd_sf"/>
</dbReference>
<evidence type="ECO:0000259" key="24">
    <source>
        <dbReference type="PROSITE" id="PS50970"/>
    </source>
</evidence>
<dbReference type="Pfam" id="PF16158">
    <property type="entry name" value="N_BRCA1_IG"/>
    <property type="match status" value="1"/>
</dbReference>
<dbReference type="PROSITE" id="PS51337">
    <property type="entry name" value="B12_BINDING_NTER"/>
    <property type="match status" value="1"/>
</dbReference>
<keyword evidence="30" id="KW-1185">Reference proteome</keyword>
<organism evidence="29 30">
    <name type="scientific">Funneliformis caledonium</name>
    <dbReference type="NCBI Taxonomy" id="1117310"/>
    <lineage>
        <taxon>Eukaryota</taxon>
        <taxon>Fungi</taxon>
        <taxon>Fungi incertae sedis</taxon>
        <taxon>Mucoromycota</taxon>
        <taxon>Glomeromycotina</taxon>
        <taxon>Glomeromycetes</taxon>
        <taxon>Glomerales</taxon>
        <taxon>Glomeraceae</taxon>
        <taxon>Funneliformis</taxon>
    </lineage>
</organism>
<name>A0A9N9BZH2_9GLOM</name>
<evidence type="ECO:0000256" key="11">
    <source>
        <dbReference type="ARBA" id="ARBA00022723"/>
    </source>
</evidence>
<evidence type="ECO:0000256" key="8">
    <source>
        <dbReference type="ARBA" id="ARBA00022628"/>
    </source>
</evidence>
<evidence type="ECO:0000256" key="1">
    <source>
        <dbReference type="ARBA" id="ARBA00001947"/>
    </source>
</evidence>
<dbReference type="SUPFAM" id="SSF52242">
    <property type="entry name" value="Cobalamin (vitamin B12)-binding domain"/>
    <property type="match status" value="1"/>
</dbReference>
<feature type="domain" description="Hcy-binding" evidence="24">
    <location>
        <begin position="147"/>
        <end position="467"/>
    </location>
</feature>
<gene>
    <name evidence="29" type="ORF">FCALED_LOCUS7717</name>
</gene>
<dbReference type="InterPro" id="IPR004223">
    <property type="entry name" value="VitB12-dep_Met_synth_activ_dom"/>
</dbReference>
<evidence type="ECO:0000256" key="22">
    <source>
        <dbReference type="SAM" id="MobiDB-lite"/>
    </source>
</evidence>
<dbReference type="SUPFAM" id="SSF47644">
    <property type="entry name" value="Methionine synthase domain"/>
    <property type="match status" value="1"/>
</dbReference>
<comment type="cofactor">
    <cofactor evidence="2">
        <name>methylcob(III)alamin</name>
        <dbReference type="ChEBI" id="CHEBI:28115"/>
    </cofactor>
</comment>
<evidence type="ECO:0000256" key="15">
    <source>
        <dbReference type="ARBA" id="ARBA00023167"/>
    </source>
</evidence>
<evidence type="ECO:0000256" key="13">
    <source>
        <dbReference type="ARBA" id="ARBA00022771"/>
    </source>
</evidence>
<keyword evidence="6 21" id="KW-0489">Methyltransferase</keyword>
<comment type="cofactor">
    <cofactor evidence="1 20">
        <name>Zn(2+)</name>
        <dbReference type="ChEBI" id="CHEBI:29105"/>
    </cofactor>
</comment>